<evidence type="ECO:0000313" key="2">
    <source>
        <dbReference type="EMBL" id="HEB48215.1"/>
    </source>
</evidence>
<dbReference type="GO" id="GO:0046872">
    <property type="term" value="F:metal ion binding"/>
    <property type="evidence" value="ECO:0007669"/>
    <property type="project" value="UniProtKB-KW"/>
</dbReference>
<keyword evidence="1" id="KW-0479">Metal-binding</keyword>
<evidence type="ECO:0000256" key="1">
    <source>
        <dbReference type="PIRSR" id="PIRSR600760-2"/>
    </source>
</evidence>
<dbReference type="Gene3D" id="3.30.540.10">
    <property type="entry name" value="Fructose-1,6-Bisphosphatase, subunit A, domain 1"/>
    <property type="match status" value="1"/>
</dbReference>
<dbReference type="GO" id="GO:0007165">
    <property type="term" value="P:signal transduction"/>
    <property type="evidence" value="ECO:0007669"/>
    <property type="project" value="TreeGrafter"/>
</dbReference>
<comment type="caution">
    <text evidence="2">The sequence shown here is derived from an EMBL/GenBank/DDBJ whole genome shotgun (WGS) entry which is preliminary data.</text>
</comment>
<dbReference type="Pfam" id="PF00459">
    <property type="entry name" value="Inositol_P"/>
    <property type="match status" value="1"/>
</dbReference>
<feature type="binding site" evidence="1">
    <location>
        <position position="84"/>
    </location>
    <ligand>
        <name>Mg(2+)</name>
        <dbReference type="ChEBI" id="CHEBI:18420"/>
        <label>1</label>
        <note>catalytic</note>
    </ligand>
</feature>
<reference evidence="2" key="1">
    <citation type="journal article" date="2020" name="mSystems">
        <title>Genome- and Community-Level Interaction Insights into Carbon Utilization and Element Cycling Functions of Hydrothermarchaeota in Hydrothermal Sediment.</title>
        <authorList>
            <person name="Zhou Z."/>
            <person name="Liu Y."/>
            <person name="Xu W."/>
            <person name="Pan J."/>
            <person name="Luo Z.H."/>
            <person name="Li M."/>
        </authorList>
    </citation>
    <scope>NUCLEOTIDE SEQUENCE [LARGE SCALE GENOMIC DNA]</scope>
    <source>
        <strain evidence="2">SpSt-25</strain>
    </source>
</reference>
<dbReference type="InterPro" id="IPR000760">
    <property type="entry name" value="Inositol_monophosphatase-like"/>
</dbReference>
<keyword evidence="1" id="KW-0460">Magnesium</keyword>
<dbReference type="Gene3D" id="3.40.190.80">
    <property type="match status" value="1"/>
</dbReference>
<dbReference type="GO" id="GO:0006020">
    <property type="term" value="P:inositol metabolic process"/>
    <property type="evidence" value="ECO:0007669"/>
    <property type="project" value="TreeGrafter"/>
</dbReference>
<evidence type="ECO:0008006" key="3">
    <source>
        <dbReference type="Google" id="ProtNLM"/>
    </source>
</evidence>
<dbReference type="GO" id="GO:0008934">
    <property type="term" value="F:inositol monophosphate 1-phosphatase activity"/>
    <property type="evidence" value="ECO:0007669"/>
    <property type="project" value="TreeGrafter"/>
</dbReference>
<dbReference type="EMBL" id="DSKP01000009">
    <property type="protein sequence ID" value="HEB48215.1"/>
    <property type="molecule type" value="Genomic_DNA"/>
</dbReference>
<comment type="cofactor">
    <cofactor evidence="1">
        <name>Mg(2+)</name>
        <dbReference type="ChEBI" id="CHEBI:18420"/>
    </cofactor>
</comment>
<sequence length="256" mass="28807">MAITVEDIEKIMLKHARKVVREATRLRERGISYRVLIKEYKPMWERELFSLLRSVLGEVALLGKDSGFIGERGSEWVCICDLFDGSLNFMSGLKYYAYSAALVKKGEIVYALVVDLDDMTYYRAERGKGAYYVAGKRVKELKEIALKVPANYQVVATNVALKNVHSVELRCTALELCALARGAAEIGIGSTWTPDFAAGFLIAQESGLSFVNWEFRPMESVPIEYEKVRYVCGTSKALKELSSRVRSISDIIVEVY</sequence>
<dbReference type="PANTHER" id="PTHR20854:SF4">
    <property type="entry name" value="INOSITOL-1-MONOPHOSPHATASE-RELATED"/>
    <property type="match status" value="1"/>
</dbReference>
<feature type="binding site" evidence="1">
    <location>
        <position position="81"/>
    </location>
    <ligand>
        <name>Mg(2+)</name>
        <dbReference type="ChEBI" id="CHEBI:18420"/>
        <label>1</label>
        <note>catalytic</note>
    </ligand>
</feature>
<dbReference type="AlphaFoldDB" id="A0A7C1T117"/>
<name>A0A7C1T117_THEPE</name>
<proteinExistence type="predicted"/>
<dbReference type="PANTHER" id="PTHR20854">
    <property type="entry name" value="INOSITOL MONOPHOSPHATASE"/>
    <property type="match status" value="1"/>
</dbReference>
<feature type="binding site" evidence="1">
    <location>
        <position position="195"/>
    </location>
    <ligand>
        <name>Mg(2+)</name>
        <dbReference type="ChEBI" id="CHEBI:18420"/>
        <label>1</label>
        <note>catalytic</note>
    </ligand>
</feature>
<accession>A0A7C1T117</accession>
<protein>
    <recommendedName>
        <fullName evidence="3">Inositol monophosphatase</fullName>
    </recommendedName>
</protein>
<dbReference type="SUPFAM" id="SSF56655">
    <property type="entry name" value="Carbohydrate phosphatase"/>
    <property type="match status" value="1"/>
</dbReference>
<organism evidence="2">
    <name type="scientific">Thermofilum pendens</name>
    <dbReference type="NCBI Taxonomy" id="2269"/>
    <lineage>
        <taxon>Archaea</taxon>
        <taxon>Thermoproteota</taxon>
        <taxon>Thermoprotei</taxon>
        <taxon>Thermofilales</taxon>
        <taxon>Thermofilaceae</taxon>
        <taxon>Thermofilum</taxon>
    </lineage>
</organism>
<gene>
    <name evidence="2" type="ORF">ENP77_00210</name>
</gene>